<keyword evidence="8" id="KW-1133">Transmembrane helix</keyword>
<comment type="catalytic activity">
    <reaction evidence="1">
        <text>ATP + protein L-histidine = ADP + protein N-phospho-L-histidine.</text>
        <dbReference type="EC" id="2.7.13.3"/>
    </reaction>
</comment>
<keyword evidence="4" id="KW-0597">Phosphoprotein</keyword>
<dbReference type="GO" id="GO:0016020">
    <property type="term" value="C:membrane"/>
    <property type="evidence" value="ECO:0007669"/>
    <property type="project" value="UniProtKB-SubCell"/>
</dbReference>
<dbReference type="RefSeq" id="WP_104437067.1">
    <property type="nucleotide sequence ID" value="NZ_PTJA01000005.1"/>
</dbReference>
<evidence type="ECO:0000313" key="12">
    <source>
        <dbReference type="Proteomes" id="UP000237749"/>
    </source>
</evidence>
<dbReference type="InterPro" id="IPR050640">
    <property type="entry name" value="Bact_2-comp_sensor_kinase"/>
</dbReference>
<evidence type="ECO:0000259" key="9">
    <source>
        <dbReference type="PROSITE" id="PS50109"/>
    </source>
</evidence>
<dbReference type="InterPro" id="IPR010559">
    <property type="entry name" value="Sig_transdc_His_kin_internal"/>
</dbReference>
<keyword evidence="5" id="KW-0808">Transferase</keyword>
<dbReference type="EC" id="2.7.13.3" evidence="3"/>
<dbReference type="Gene3D" id="6.10.340.10">
    <property type="match status" value="1"/>
</dbReference>
<keyword evidence="8" id="KW-0812">Transmembrane</keyword>
<evidence type="ECO:0000313" key="11">
    <source>
        <dbReference type="EMBL" id="PPK81093.1"/>
    </source>
</evidence>
<name>A0A2S6HTM3_9FIRM</name>
<dbReference type="EMBL" id="PTJA01000005">
    <property type="protein sequence ID" value="PPK81093.1"/>
    <property type="molecule type" value="Genomic_DNA"/>
</dbReference>
<evidence type="ECO:0000256" key="8">
    <source>
        <dbReference type="SAM" id="Phobius"/>
    </source>
</evidence>
<keyword evidence="7" id="KW-0902">Two-component regulatory system</keyword>
<feature type="domain" description="HAMP" evidence="10">
    <location>
        <begin position="209"/>
        <end position="262"/>
    </location>
</feature>
<sequence length="493" mass="57000">MGKRLLARWYQMTLNRKLYMAIGSVGIIMGFSIFINLKVAYIFIDDARGIMDDNLACYKFQESMAQERGIFASLISSRTMENLEIYQRVCQDTKAYLSSLPYEYEKIGEDRYGVTWNIINGYETYEKQKDKVLAMKQGDPDYIRELYKVYSMQKYLDQYASRLTKVVLMSGNDYYENRVPVLKRMPYLLVAISLTAFLILVVFIRFFTGNIVKIMMQLATVSGRIEKNDFSSPDVVWEGTDEIGRLVHAFNKMKHSTKNFISATEEKRQIEEKLYKHELERADLEKRFSMAQLQLIKSQLNPHFLFNTLNMITRMAQMEEAPVTEEMLVSIGNLLRYSLRTANAFEPLEQELKVARDYMYIQKMRFGDRLSWNIDCEEELYKEEVPVFILQPLLENAVIHGISEKENGGSIFISIRKQAELLHILISDTGRGMDPVKLAEIRNAIETEGKGLGIGLGNIYRRISSYYEYGKVTIDSTLDQGTEVTIVFGGKKG</sequence>
<feature type="transmembrane region" description="Helical" evidence="8">
    <location>
        <begin position="21"/>
        <end position="44"/>
    </location>
</feature>
<dbReference type="GO" id="GO:0000155">
    <property type="term" value="F:phosphorelay sensor kinase activity"/>
    <property type="evidence" value="ECO:0007669"/>
    <property type="project" value="InterPro"/>
</dbReference>
<proteinExistence type="predicted"/>
<dbReference type="CDD" id="cd06225">
    <property type="entry name" value="HAMP"/>
    <property type="match status" value="1"/>
</dbReference>
<dbReference type="SUPFAM" id="SSF158472">
    <property type="entry name" value="HAMP domain-like"/>
    <property type="match status" value="1"/>
</dbReference>
<evidence type="ECO:0000256" key="7">
    <source>
        <dbReference type="ARBA" id="ARBA00023012"/>
    </source>
</evidence>
<evidence type="ECO:0000256" key="1">
    <source>
        <dbReference type="ARBA" id="ARBA00000085"/>
    </source>
</evidence>
<dbReference type="SUPFAM" id="SSF55874">
    <property type="entry name" value="ATPase domain of HSP90 chaperone/DNA topoisomerase II/histidine kinase"/>
    <property type="match status" value="1"/>
</dbReference>
<feature type="domain" description="Histidine kinase" evidence="9">
    <location>
        <begin position="389"/>
        <end position="492"/>
    </location>
</feature>
<reference evidence="11 12" key="1">
    <citation type="submission" date="2018-02" db="EMBL/GenBank/DDBJ databases">
        <title>Genomic Encyclopedia of Archaeal and Bacterial Type Strains, Phase II (KMG-II): from individual species to whole genera.</title>
        <authorList>
            <person name="Goeker M."/>
        </authorList>
    </citation>
    <scope>NUCLEOTIDE SEQUENCE [LARGE SCALE GENOMIC DNA]</scope>
    <source>
        <strain evidence="11 12">DSM 3808</strain>
    </source>
</reference>
<evidence type="ECO:0000259" key="10">
    <source>
        <dbReference type="PROSITE" id="PS50885"/>
    </source>
</evidence>
<dbReference type="Proteomes" id="UP000237749">
    <property type="component" value="Unassembled WGS sequence"/>
</dbReference>
<dbReference type="OrthoDB" id="9809908at2"/>
<dbReference type="PANTHER" id="PTHR34220:SF7">
    <property type="entry name" value="SENSOR HISTIDINE KINASE YPDA"/>
    <property type="match status" value="1"/>
</dbReference>
<organism evidence="11 12">
    <name type="scientific">Lacrimispora xylanisolvens</name>
    <dbReference type="NCBI Taxonomy" id="384636"/>
    <lineage>
        <taxon>Bacteria</taxon>
        <taxon>Bacillati</taxon>
        <taxon>Bacillota</taxon>
        <taxon>Clostridia</taxon>
        <taxon>Lachnospirales</taxon>
        <taxon>Lachnospiraceae</taxon>
        <taxon>Lacrimispora</taxon>
    </lineage>
</organism>
<dbReference type="InterPro" id="IPR003594">
    <property type="entry name" value="HATPase_dom"/>
</dbReference>
<dbReference type="PANTHER" id="PTHR34220">
    <property type="entry name" value="SENSOR HISTIDINE KINASE YPDA"/>
    <property type="match status" value="1"/>
</dbReference>
<dbReference type="Pfam" id="PF02518">
    <property type="entry name" value="HATPase_c"/>
    <property type="match status" value="1"/>
</dbReference>
<evidence type="ECO:0000256" key="3">
    <source>
        <dbReference type="ARBA" id="ARBA00012438"/>
    </source>
</evidence>
<dbReference type="InterPro" id="IPR005467">
    <property type="entry name" value="His_kinase_dom"/>
</dbReference>
<dbReference type="PROSITE" id="PS50109">
    <property type="entry name" value="HIS_KIN"/>
    <property type="match status" value="1"/>
</dbReference>
<dbReference type="Gene3D" id="3.30.565.10">
    <property type="entry name" value="Histidine kinase-like ATPase, C-terminal domain"/>
    <property type="match status" value="1"/>
</dbReference>
<keyword evidence="8" id="KW-0472">Membrane</keyword>
<gene>
    <name evidence="11" type="ORF">BXY41_105315</name>
</gene>
<keyword evidence="6" id="KW-0418">Kinase</keyword>
<dbReference type="AlphaFoldDB" id="A0A2S6HTM3"/>
<dbReference type="InterPro" id="IPR036890">
    <property type="entry name" value="HATPase_C_sf"/>
</dbReference>
<dbReference type="SMART" id="SM00304">
    <property type="entry name" value="HAMP"/>
    <property type="match status" value="1"/>
</dbReference>
<evidence type="ECO:0000256" key="5">
    <source>
        <dbReference type="ARBA" id="ARBA00022679"/>
    </source>
</evidence>
<comment type="subcellular location">
    <subcellularLocation>
        <location evidence="2">Membrane</location>
    </subcellularLocation>
</comment>
<accession>A0A2S6HTM3</accession>
<comment type="caution">
    <text evidence="11">The sequence shown here is derived from an EMBL/GenBank/DDBJ whole genome shotgun (WGS) entry which is preliminary data.</text>
</comment>
<evidence type="ECO:0000256" key="2">
    <source>
        <dbReference type="ARBA" id="ARBA00004370"/>
    </source>
</evidence>
<dbReference type="Pfam" id="PF06580">
    <property type="entry name" value="His_kinase"/>
    <property type="match status" value="1"/>
</dbReference>
<protein>
    <recommendedName>
        <fullName evidence="3">histidine kinase</fullName>
        <ecNumber evidence="3">2.7.13.3</ecNumber>
    </recommendedName>
</protein>
<keyword evidence="12" id="KW-1185">Reference proteome</keyword>
<evidence type="ECO:0000256" key="6">
    <source>
        <dbReference type="ARBA" id="ARBA00022777"/>
    </source>
</evidence>
<evidence type="ECO:0000256" key="4">
    <source>
        <dbReference type="ARBA" id="ARBA00022553"/>
    </source>
</evidence>
<dbReference type="Pfam" id="PF00672">
    <property type="entry name" value="HAMP"/>
    <property type="match status" value="1"/>
</dbReference>
<feature type="transmembrane region" description="Helical" evidence="8">
    <location>
        <begin position="187"/>
        <end position="207"/>
    </location>
</feature>
<dbReference type="PROSITE" id="PS50885">
    <property type="entry name" value="HAMP"/>
    <property type="match status" value="1"/>
</dbReference>
<dbReference type="InterPro" id="IPR003660">
    <property type="entry name" value="HAMP_dom"/>
</dbReference>